<gene>
    <name evidence="2" type="ORF">NA57DRAFT_82162</name>
</gene>
<feature type="compositionally biased region" description="Basic and acidic residues" evidence="1">
    <location>
        <begin position="433"/>
        <end position="444"/>
    </location>
</feature>
<sequence>MGRTRTTRDAATEKTHITHDLRGLGHSFALVDKKDDPIPTNIEKDVCKLYKNYPEVLAKWNELEQIQHKNQHAGQGNNRTYLITEHQDYTAANLPLSMFKLAAPEIKSTTKLLVDLDGKYLVSLRTGNPLRVVCHDDGYGNEVPYPLPNLIGSEEEGWYTAMLIQNCCSVDDVIDRINPEAPVNTGSDKEKANTMAEDNKRKRSAMDANNIRWRKAYGGAVPNSSTHNGAPGYLLQIFWGRTGEPKLSDEQLRRGSQAKLRTVRSKVEMHVNGGWVDAFEAKEPEGKLLQMMKQSLRAYPLQVGRSPYLQKADVEEGQEEQEWEKTKKKLLAQFDKKVDYTAPAVYVYGRASPRGDGDVPRPRRRPVISDSSSSSSDDDVPLATLKRRRAPRDEEEEEVEGGGVRARQQKRPRAHSPVEVTAASMRSQRKRSRAEIDHDAEGDAPRQSPGEEQPAPKRRRLRHEGGKKEESKEEESEKEEEPRRRETGAQRQRREREEARKRAAYKDKMSSARHTFKYGTTWLPVVPEVFQETFDGMRLSFVKEPNTEVPYVALYRVKYLSSSGASVPFWKYAIEGTDDTQWPRVPKEQASHFEAMWPNVCQGMPTCGISCYCRSHTADGVPIFE</sequence>
<protein>
    <submittedName>
        <fullName evidence="2">Uncharacterized protein</fullName>
    </submittedName>
</protein>
<accession>A0A9P4M0L8</accession>
<proteinExistence type="predicted"/>
<feature type="region of interest" description="Disordered" evidence="1">
    <location>
        <begin position="349"/>
        <end position="508"/>
    </location>
</feature>
<reference evidence="2" key="1">
    <citation type="journal article" date="2020" name="Stud. Mycol.">
        <title>101 Dothideomycetes genomes: a test case for predicting lifestyles and emergence of pathogens.</title>
        <authorList>
            <person name="Haridas S."/>
            <person name="Albert R."/>
            <person name="Binder M."/>
            <person name="Bloem J."/>
            <person name="Labutti K."/>
            <person name="Salamov A."/>
            <person name="Andreopoulos B."/>
            <person name="Baker S."/>
            <person name="Barry K."/>
            <person name="Bills G."/>
            <person name="Bluhm B."/>
            <person name="Cannon C."/>
            <person name="Castanera R."/>
            <person name="Culley D."/>
            <person name="Daum C."/>
            <person name="Ezra D."/>
            <person name="Gonzalez J."/>
            <person name="Henrissat B."/>
            <person name="Kuo A."/>
            <person name="Liang C."/>
            <person name="Lipzen A."/>
            <person name="Lutzoni F."/>
            <person name="Magnuson J."/>
            <person name="Mondo S."/>
            <person name="Nolan M."/>
            <person name="Ohm R."/>
            <person name="Pangilinan J."/>
            <person name="Park H.-J."/>
            <person name="Ramirez L."/>
            <person name="Alfaro M."/>
            <person name="Sun H."/>
            <person name="Tritt A."/>
            <person name="Yoshinaga Y."/>
            <person name="Zwiers L.-H."/>
            <person name="Turgeon B."/>
            <person name="Goodwin S."/>
            <person name="Spatafora J."/>
            <person name="Crous P."/>
            <person name="Grigoriev I."/>
        </authorList>
    </citation>
    <scope>NUCLEOTIDE SEQUENCE</scope>
    <source>
        <strain evidence="2">CBS 133067</strain>
    </source>
</reference>
<dbReference type="EMBL" id="ML978144">
    <property type="protein sequence ID" value="KAF2092608.1"/>
    <property type="molecule type" value="Genomic_DNA"/>
</dbReference>
<feature type="compositionally biased region" description="Basic and acidic residues" evidence="1">
    <location>
        <begin position="480"/>
        <end position="508"/>
    </location>
</feature>
<evidence type="ECO:0000313" key="3">
    <source>
        <dbReference type="Proteomes" id="UP000799772"/>
    </source>
</evidence>
<keyword evidence="3" id="KW-1185">Reference proteome</keyword>
<evidence type="ECO:0000313" key="2">
    <source>
        <dbReference type="EMBL" id="KAF2092608.1"/>
    </source>
</evidence>
<feature type="compositionally biased region" description="Basic and acidic residues" evidence="1">
    <location>
        <begin position="187"/>
        <end position="200"/>
    </location>
</feature>
<feature type="region of interest" description="Disordered" evidence="1">
    <location>
        <begin position="180"/>
        <end position="204"/>
    </location>
</feature>
<dbReference type="AlphaFoldDB" id="A0A9P4M0L8"/>
<name>A0A9P4M0L8_9PEZI</name>
<dbReference type="Proteomes" id="UP000799772">
    <property type="component" value="Unassembled WGS sequence"/>
</dbReference>
<organism evidence="2 3">
    <name type="scientific">Rhizodiscina lignyota</name>
    <dbReference type="NCBI Taxonomy" id="1504668"/>
    <lineage>
        <taxon>Eukaryota</taxon>
        <taxon>Fungi</taxon>
        <taxon>Dikarya</taxon>
        <taxon>Ascomycota</taxon>
        <taxon>Pezizomycotina</taxon>
        <taxon>Dothideomycetes</taxon>
        <taxon>Pleosporomycetidae</taxon>
        <taxon>Aulographales</taxon>
        <taxon>Rhizodiscinaceae</taxon>
        <taxon>Rhizodiscina</taxon>
    </lineage>
</organism>
<evidence type="ECO:0000256" key="1">
    <source>
        <dbReference type="SAM" id="MobiDB-lite"/>
    </source>
</evidence>
<comment type="caution">
    <text evidence="2">The sequence shown here is derived from an EMBL/GenBank/DDBJ whole genome shotgun (WGS) entry which is preliminary data.</text>
</comment>